<evidence type="ECO:0000313" key="13">
    <source>
        <dbReference type="Proteomes" id="UP000184114"/>
    </source>
</evidence>
<evidence type="ECO:0000313" key="12">
    <source>
        <dbReference type="EMBL" id="SHF16511.1"/>
    </source>
</evidence>
<dbReference type="EMBL" id="FQTY01000024">
    <property type="protein sequence ID" value="SHF16511.1"/>
    <property type="molecule type" value="Genomic_DNA"/>
</dbReference>
<keyword evidence="4" id="KW-1003">Cell membrane</keyword>
<dbReference type="Pfam" id="PF02699">
    <property type="entry name" value="YajC"/>
    <property type="match status" value="1"/>
</dbReference>
<dbReference type="GO" id="GO:0015031">
    <property type="term" value="P:protein transport"/>
    <property type="evidence" value="ECO:0007669"/>
    <property type="project" value="UniProtKB-KW"/>
</dbReference>
<gene>
    <name evidence="12" type="ORF">SAMN02745784_03026</name>
</gene>
<evidence type="ECO:0000256" key="3">
    <source>
        <dbReference type="ARBA" id="ARBA00022448"/>
    </source>
</evidence>
<organism evidence="12 13">
    <name type="scientific">Tissierella praeacuta DSM 18095</name>
    <dbReference type="NCBI Taxonomy" id="1123404"/>
    <lineage>
        <taxon>Bacteria</taxon>
        <taxon>Bacillati</taxon>
        <taxon>Bacillota</taxon>
        <taxon>Tissierellia</taxon>
        <taxon>Tissierellales</taxon>
        <taxon>Tissierellaceae</taxon>
        <taxon>Tissierella</taxon>
    </lineage>
</organism>
<keyword evidence="7 11" id="KW-1133">Transmembrane helix</keyword>
<evidence type="ECO:0000256" key="11">
    <source>
        <dbReference type="SAM" id="Phobius"/>
    </source>
</evidence>
<dbReference type="GeneID" id="90995258"/>
<dbReference type="NCBIfam" id="TIGR00739">
    <property type="entry name" value="yajC"/>
    <property type="match status" value="1"/>
</dbReference>
<keyword evidence="13" id="KW-1185">Reference proteome</keyword>
<name>A0A1M4ZET2_9FIRM</name>
<feature type="compositionally biased region" description="Acidic residues" evidence="10">
    <location>
        <begin position="97"/>
        <end position="106"/>
    </location>
</feature>
<accession>A0A1M4ZET2</accession>
<evidence type="ECO:0000256" key="6">
    <source>
        <dbReference type="ARBA" id="ARBA00022927"/>
    </source>
</evidence>
<keyword evidence="6" id="KW-0653">Protein transport</keyword>
<dbReference type="RefSeq" id="WP_072977844.1">
    <property type="nucleotide sequence ID" value="NZ_FQTY01000024.1"/>
</dbReference>
<evidence type="ECO:0000256" key="8">
    <source>
        <dbReference type="ARBA" id="ARBA00023010"/>
    </source>
</evidence>
<sequence length="106" mass="12148">MPQQLQGLIIPIGFLVVFYIFAIRPQKKREQQVREMRDNLRVGDEIITIGGINGKIIKVKEDFITIEVGSSRTKLDMARWSVGSVVNKNESKKSKDEEVDTKEEDK</sequence>
<dbReference type="SMART" id="SM01323">
    <property type="entry name" value="YajC"/>
    <property type="match status" value="1"/>
</dbReference>
<evidence type="ECO:0000256" key="9">
    <source>
        <dbReference type="ARBA" id="ARBA00023136"/>
    </source>
</evidence>
<dbReference type="GO" id="GO:0005886">
    <property type="term" value="C:plasma membrane"/>
    <property type="evidence" value="ECO:0007669"/>
    <property type="project" value="UniProtKB-SubCell"/>
</dbReference>
<dbReference type="PANTHER" id="PTHR33909">
    <property type="entry name" value="SEC TRANSLOCON ACCESSORY COMPLEX SUBUNIT YAJC"/>
    <property type="match status" value="1"/>
</dbReference>
<comment type="subcellular location">
    <subcellularLocation>
        <location evidence="1">Cell membrane</location>
        <topology evidence="1">Single-pass membrane protein</topology>
    </subcellularLocation>
</comment>
<comment type="similarity">
    <text evidence="2">Belongs to the YajC family.</text>
</comment>
<dbReference type="Proteomes" id="UP000184114">
    <property type="component" value="Unassembled WGS sequence"/>
</dbReference>
<dbReference type="InterPro" id="IPR003849">
    <property type="entry name" value="Preprotein_translocase_YajC"/>
</dbReference>
<evidence type="ECO:0000256" key="4">
    <source>
        <dbReference type="ARBA" id="ARBA00022475"/>
    </source>
</evidence>
<keyword evidence="9 11" id="KW-0472">Membrane</keyword>
<dbReference type="PRINTS" id="PR01853">
    <property type="entry name" value="YAJCTRNLCASE"/>
</dbReference>
<keyword evidence="3" id="KW-0813">Transport</keyword>
<reference evidence="13" key="1">
    <citation type="submission" date="2016-11" db="EMBL/GenBank/DDBJ databases">
        <authorList>
            <person name="Varghese N."/>
            <person name="Submissions S."/>
        </authorList>
    </citation>
    <scope>NUCLEOTIDE SEQUENCE [LARGE SCALE GENOMIC DNA]</scope>
    <source>
        <strain evidence="13">DSM 18095</strain>
    </source>
</reference>
<evidence type="ECO:0000256" key="5">
    <source>
        <dbReference type="ARBA" id="ARBA00022692"/>
    </source>
</evidence>
<evidence type="ECO:0000256" key="10">
    <source>
        <dbReference type="SAM" id="MobiDB-lite"/>
    </source>
</evidence>
<feature type="transmembrane region" description="Helical" evidence="11">
    <location>
        <begin position="6"/>
        <end position="24"/>
    </location>
</feature>
<evidence type="ECO:0000256" key="7">
    <source>
        <dbReference type="ARBA" id="ARBA00022989"/>
    </source>
</evidence>
<keyword evidence="8" id="KW-0811">Translocation</keyword>
<dbReference type="STRING" id="1123404.SAMN02745784_03026"/>
<feature type="region of interest" description="Disordered" evidence="10">
    <location>
        <begin position="86"/>
        <end position="106"/>
    </location>
</feature>
<evidence type="ECO:0000256" key="1">
    <source>
        <dbReference type="ARBA" id="ARBA00004162"/>
    </source>
</evidence>
<dbReference type="AlphaFoldDB" id="A0A1M4ZET2"/>
<protein>
    <submittedName>
        <fullName evidence="12">Protein translocase subunit yajC</fullName>
    </submittedName>
</protein>
<dbReference type="PANTHER" id="PTHR33909:SF1">
    <property type="entry name" value="SEC TRANSLOCON ACCESSORY COMPLEX SUBUNIT YAJC"/>
    <property type="match status" value="1"/>
</dbReference>
<keyword evidence="5 11" id="KW-0812">Transmembrane</keyword>
<evidence type="ECO:0000256" key="2">
    <source>
        <dbReference type="ARBA" id="ARBA00006742"/>
    </source>
</evidence>
<proteinExistence type="inferred from homology"/>